<evidence type="ECO:0000313" key="1">
    <source>
        <dbReference type="EMBL" id="SFN28022.1"/>
    </source>
</evidence>
<dbReference type="InterPro" id="IPR036412">
    <property type="entry name" value="HAD-like_sf"/>
</dbReference>
<gene>
    <name evidence="1" type="ORF">SAMN05660413_00234</name>
</gene>
<dbReference type="SFLD" id="SFLDG01129">
    <property type="entry name" value="C1.5:_HAD__Beta-PGM__Phosphata"/>
    <property type="match status" value="1"/>
</dbReference>
<keyword evidence="2" id="KW-1185">Reference proteome</keyword>
<protein>
    <submittedName>
        <fullName evidence="1">Putative hydrolase of the HAD superfamily</fullName>
    </submittedName>
</protein>
<dbReference type="Proteomes" id="UP000199153">
    <property type="component" value="Unassembled WGS sequence"/>
</dbReference>
<name>A0A1I4XQF3_9FLAO</name>
<accession>A0A1I4XQF3</accession>
<sequence>MKLNDIEHIYFDLDHTLWDFDKNSALAFEQMFSRRKISLKIEDFLEVYVPVNYKYWELYRDNQVSKEDLRIGRLKDSFDLLKMETSARTIEELSIEYIEFLPENNHLLDGSVEILNYLEANYQLHIITNGFEEVQHKKLHNSGISKFFATVTTSEEAGVKKPHSLIFETALNKASALPSKSLMIGDNLVADVKGAQDFGMSTIYFDYYRKKEKIDGRQIQTLNELRDYL</sequence>
<dbReference type="InterPro" id="IPR041492">
    <property type="entry name" value="HAD_2"/>
</dbReference>
<dbReference type="RefSeq" id="WP_093404824.1">
    <property type="nucleotide sequence ID" value="NZ_FOVL01000001.1"/>
</dbReference>
<dbReference type="Gene3D" id="1.10.150.240">
    <property type="entry name" value="Putative phosphatase, domain 2"/>
    <property type="match status" value="1"/>
</dbReference>
<dbReference type="NCBIfam" id="TIGR01549">
    <property type="entry name" value="HAD-SF-IA-v1"/>
    <property type="match status" value="1"/>
</dbReference>
<dbReference type="EMBL" id="FOVL01000001">
    <property type="protein sequence ID" value="SFN28022.1"/>
    <property type="molecule type" value="Genomic_DNA"/>
</dbReference>
<dbReference type="InterPro" id="IPR023214">
    <property type="entry name" value="HAD_sf"/>
</dbReference>
<dbReference type="PANTHER" id="PTHR47478:SF1">
    <property type="entry name" value="PYRIMIDINE 5'-NUCLEOTIDASE YJJG"/>
    <property type="match status" value="1"/>
</dbReference>
<dbReference type="GO" id="GO:0008253">
    <property type="term" value="F:5'-nucleotidase activity"/>
    <property type="evidence" value="ECO:0007669"/>
    <property type="project" value="InterPro"/>
</dbReference>
<dbReference type="SUPFAM" id="SSF56784">
    <property type="entry name" value="HAD-like"/>
    <property type="match status" value="1"/>
</dbReference>
<dbReference type="SFLD" id="SFLDS00003">
    <property type="entry name" value="Haloacid_Dehalogenase"/>
    <property type="match status" value="1"/>
</dbReference>
<dbReference type="PANTHER" id="PTHR47478">
    <property type="match status" value="1"/>
</dbReference>
<organism evidence="1 2">
    <name type="scientific">Salegentibacter flavus</name>
    <dbReference type="NCBI Taxonomy" id="287099"/>
    <lineage>
        <taxon>Bacteria</taxon>
        <taxon>Pseudomonadati</taxon>
        <taxon>Bacteroidota</taxon>
        <taxon>Flavobacteriia</taxon>
        <taxon>Flavobacteriales</taxon>
        <taxon>Flavobacteriaceae</taxon>
        <taxon>Salegentibacter</taxon>
    </lineage>
</organism>
<reference evidence="1 2" key="1">
    <citation type="submission" date="2016-10" db="EMBL/GenBank/DDBJ databases">
        <authorList>
            <person name="de Groot N.N."/>
        </authorList>
    </citation>
    <scope>NUCLEOTIDE SEQUENCE [LARGE SCALE GENOMIC DNA]</scope>
    <source>
        <strain evidence="1 2">DSM 17794</strain>
    </source>
</reference>
<dbReference type="InterPro" id="IPR011951">
    <property type="entry name" value="HAD-SF_hydro_IA_YjjG/PynA"/>
</dbReference>
<keyword evidence="1" id="KW-0378">Hydrolase</keyword>
<dbReference type="InterPro" id="IPR052550">
    <property type="entry name" value="Pyrimidine_5'-ntase_YjjG"/>
</dbReference>
<dbReference type="OrthoDB" id="9802350at2"/>
<dbReference type="Gene3D" id="3.40.50.1000">
    <property type="entry name" value="HAD superfamily/HAD-like"/>
    <property type="match status" value="1"/>
</dbReference>
<proteinExistence type="predicted"/>
<dbReference type="PRINTS" id="PR00413">
    <property type="entry name" value="HADHALOGNASE"/>
</dbReference>
<dbReference type="NCBIfam" id="TIGR02254">
    <property type="entry name" value="YjjG_YfnB"/>
    <property type="match status" value="1"/>
</dbReference>
<dbReference type="STRING" id="287099.SAMN05660413_00234"/>
<dbReference type="InterPro" id="IPR006439">
    <property type="entry name" value="HAD-SF_hydro_IA"/>
</dbReference>
<dbReference type="AlphaFoldDB" id="A0A1I4XQF3"/>
<dbReference type="InterPro" id="IPR023198">
    <property type="entry name" value="PGP-like_dom2"/>
</dbReference>
<evidence type="ECO:0000313" key="2">
    <source>
        <dbReference type="Proteomes" id="UP000199153"/>
    </source>
</evidence>
<dbReference type="Pfam" id="PF13419">
    <property type="entry name" value="HAD_2"/>
    <property type="match status" value="1"/>
</dbReference>